<evidence type="ECO:0000256" key="5">
    <source>
        <dbReference type="ARBA" id="ARBA00023242"/>
    </source>
</evidence>
<keyword evidence="4" id="KW-0677">Repeat</keyword>
<evidence type="ECO:0000256" key="6">
    <source>
        <dbReference type="ARBA" id="ARBA00025767"/>
    </source>
</evidence>
<dbReference type="Proteomes" id="UP001149090">
    <property type="component" value="Unassembled WGS sequence"/>
</dbReference>
<reference evidence="8" key="1">
    <citation type="submission" date="2022-10" db="EMBL/GenBank/DDBJ databases">
        <title>Novel sulphate-reducing endosymbionts in the free-living metamonad Anaeramoeba.</title>
        <authorList>
            <person name="Jerlstrom-Hultqvist J."/>
            <person name="Cepicka I."/>
            <person name="Gallot-Lavallee L."/>
            <person name="Salas-Leiva D."/>
            <person name="Curtis B.A."/>
            <person name="Zahonova K."/>
            <person name="Pipaliya S."/>
            <person name="Dacks J."/>
            <person name="Roger A.J."/>
        </authorList>
    </citation>
    <scope>NUCLEOTIDE SEQUENCE</scope>
    <source>
        <strain evidence="8">BMAN</strain>
    </source>
</reference>
<evidence type="ECO:0000256" key="4">
    <source>
        <dbReference type="ARBA" id="ARBA00022737"/>
    </source>
</evidence>
<feature type="compositionally biased region" description="Basic and acidic residues" evidence="7">
    <location>
        <begin position="7"/>
        <end position="24"/>
    </location>
</feature>
<organism evidence="8 9">
    <name type="scientific">Anaeramoeba ignava</name>
    <name type="common">Anaerobic marine amoeba</name>
    <dbReference type="NCBI Taxonomy" id="1746090"/>
    <lineage>
        <taxon>Eukaryota</taxon>
        <taxon>Metamonada</taxon>
        <taxon>Anaeramoebidae</taxon>
        <taxon>Anaeramoeba</taxon>
    </lineage>
</organism>
<dbReference type="SUPFAM" id="SSF50978">
    <property type="entry name" value="WD40 repeat-like"/>
    <property type="match status" value="1"/>
</dbReference>
<dbReference type="PANTHER" id="PTHR18359">
    <property type="entry name" value="WD-REPEAT PROTEIN-RELATED"/>
    <property type="match status" value="1"/>
</dbReference>
<comment type="subcellular location">
    <subcellularLocation>
        <location evidence="1">Nucleus</location>
        <location evidence="1">Nucleolus</location>
    </subcellularLocation>
</comment>
<dbReference type="GO" id="GO:0034388">
    <property type="term" value="C:Pwp2p-containing subcomplex of 90S preribosome"/>
    <property type="evidence" value="ECO:0007669"/>
    <property type="project" value="TreeGrafter"/>
</dbReference>
<accession>A0A9Q0LVD4</accession>
<dbReference type="InterPro" id="IPR045161">
    <property type="entry name" value="Utp18"/>
</dbReference>
<evidence type="ECO:0000256" key="1">
    <source>
        <dbReference type="ARBA" id="ARBA00004604"/>
    </source>
</evidence>
<dbReference type="InterPro" id="IPR015943">
    <property type="entry name" value="WD40/YVTN_repeat-like_dom_sf"/>
</dbReference>
<evidence type="ECO:0000256" key="7">
    <source>
        <dbReference type="SAM" id="MobiDB-lite"/>
    </source>
</evidence>
<feature type="compositionally biased region" description="Basic residues" evidence="7">
    <location>
        <begin position="25"/>
        <end position="34"/>
    </location>
</feature>
<dbReference type="InterPro" id="IPR036322">
    <property type="entry name" value="WD40_repeat_dom_sf"/>
</dbReference>
<proteinExistence type="inferred from homology"/>
<sequence>MKGLTPKWRDEEDEKKEIQTIKKTKEGKRKHRREQRLTGEDLQKRLRNHFEKTHKTTNWAVIDLEKEDEKRNTKDEQKTVDFDITKRTKPIVVNTGELAKGTIDLSRLKDANIQERTYKPVTSLQFHKNSELLLVSGLDSRFRLFRVDGISNEKLQTVHLPKYPIISCAFSGDTQVVCSGKRSWFFTYDLVSESIEKIPFISGYEHSTLERMIVSPDEKYLCFMTDSGNILVVSNQTKKLIQTLKMNVDFADQKNIYHGVSNGRAGASFFNDSRNLLTVGEGGFVYIWDIRNFSCIHKHSDMGTVVPSSIVGSSSSSYYAVGSNSGIVNLYDASTSVLSESPAPVKSFMNLTTSITAMQFNPDSNILAISSSLRNSQIRFVHIPSLSVFHNWPSQKSPVKMITSLAFSPHGGYFVCGSIKGRVLLYRVNHYEKA</sequence>
<dbReference type="Gene3D" id="2.130.10.10">
    <property type="entry name" value="YVTN repeat-like/Quinoprotein amine dehydrogenase"/>
    <property type="match status" value="1"/>
</dbReference>
<comment type="similarity">
    <text evidence="6">Belongs to the WD repeat UTP18 family.</text>
</comment>
<evidence type="ECO:0000313" key="9">
    <source>
        <dbReference type="Proteomes" id="UP001149090"/>
    </source>
</evidence>
<protein>
    <submittedName>
        <fullName evidence="8">U3 small nucleolar RNA-associated protein</fullName>
    </submittedName>
</protein>
<dbReference type="AlphaFoldDB" id="A0A9Q0LVD4"/>
<dbReference type="PANTHER" id="PTHR18359:SF0">
    <property type="entry name" value="U3 SMALL NUCLEOLAR RNA-ASSOCIATED PROTEIN 18 HOMOLOG"/>
    <property type="match status" value="1"/>
</dbReference>
<keyword evidence="9" id="KW-1185">Reference proteome</keyword>
<keyword evidence="5" id="KW-0539">Nucleus</keyword>
<gene>
    <name evidence="8" type="ORF">M0811_04070</name>
</gene>
<dbReference type="OrthoDB" id="1935146at2759"/>
<name>A0A9Q0LVD4_ANAIG</name>
<dbReference type="OMA" id="KIRMWEI"/>
<dbReference type="SMART" id="SM00320">
    <property type="entry name" value="WD40"/>
    <property type="match status" value="6"/>
</dbReference>
<dbReference type="GO" id="GO:0006364">
    <property type="term" value="P:rRNA processing"/>
    <property type="evidence" value="ECO:0007669"/>
    <property type="project" value="UniProtKB-KW"/>
</dbReference>
<dbReference type="EMBL" id="JAPDFW010000022">
    <property type="protein sequence ID" value="KAJ5079758.1"/>
    <property type="molecule type" value="Genomic_DNA"/>
</dbReference>
<keyword evidence="2" id="KW-0698">rRNA processing</keyword>
<evidence type="ECO:0000313" key="8">
    <source>
        <dbReference type="EMBL" id="KAJ5079758.1"/>
    </source>
</evidence>
<feature type="region of interest" description="Disordered" evidence="7">
    <location>
        <begin position="1"/>
        <end position="40"/>
    </location>
</feature>
<evidence type="ECO:0000256" key="3">
    <source>
        <dbReference type="ARBA" id="ARBA00022574"/>
    </source>
</evidence>
<evidence type="ECO:0000256" key="2">
    <source>
        <dbReference type="ARBA" id="ARBA00022552"/>
    </source>
</evidence>
<dbReference type="Pfam" id="PF00400">
    <property type="entry name" value="WD40"/>
    <property type="match status" value="2"/>
</dbReference>
<dbReference type="GO" id="GO:0032040">
    <property type="term" value="C:small-subunit processome"/>
    <property type="evidence" value="ECO:0007669"/>
    <property type="project" value="TreeGrafter"/>
</dbReference>
<keyword evidence="3" id="KW-0853">WD repeat</keyword>
<dbReference type="InterPro" id="IPR001680">
    <property type="entry name" value="WD40_rpt"/>
</dbReference>
<comment type="caution">
    <text evidence="8">The sequence shown here is derived from an EMBL/GenBank/DDBJ whole genome shotgun (WGS) entry which is preliminary data.</text>
</comment>